<proteinExistence type="predicted"/>
<evidence type="ECO:0000313" key="2">
    <source>
        <dbReference type="Proteomes" id="UP000248840"/>
    </source>
</evidence>
<comment type="caution">
    <text evidence="1">The sequence shown here is derived from an EMBL/GenBank/DDBJ whole genome shotgun (WGS) entry which is preliminary data.</text>
</comment>
<evidence type="ECO:0000313" key="1">
    <source>
        <dbReference type="EMBL" id="RAR73752.1"/>
    </source>
</evidence>
<keyword evidence="2" id="KW-1185">Reference proteome</keyword>
<dbReference type="AlphaFoldDB" id="A0A328YNM1"/>
<dbReference type="Proteomes" id="UP000248840">
    <property type="component" value="Unassembled WGS sequence"/>
</dbReference>
<gene>
    <name evidence="1" type="ORF">CLV55_10371</name>
</gene>
<name>A0A328YNM1_9FLAO</name>
<dbReference type="EMBL" id="QLSZ01000003">
    <property type="protein sequence ID" value="RAR73752.1"/>
    <property type="molecule type" value="Genomic_DNA"/>
</dbReference>
<sequence>MSIIKQARKLNINIDFKILVKKESRSVKNYSIKEIF</sequence>
<protein>
    <submittedName>
        <fullName evidence="1">Uncharacterized protein</fullName>
    </submittedName>
</protein>
<accession>A0A328YNM1</accession>
<reference evidence="1 2" key="1">
    <citation type="submission" date="2018-06" db="EMBL/GenBank/DDBJ databases">
        <title>Genomic Encyclopedia of Archaeal and Bacterial Type Strains, Phase II (KMG-II): from individual species to whole genera.</title>
        <authorList>
            <person name="Goeker M."/>
        </authorList>
    </citation>
    <scope>NUCLEOTIDE SEQUENCE [LARGE SCALE GENOMIC DNA]</scope>
    <source>
        <strain evidence="1 2">DSM 25663</strain>
    </source>
</reference>
<organism evidence="1 2">
    <name type="scientific">Flavobacterium aciduliphilum</name>
    <dbReference type="NCBI Taxonomy" id="1101402"/>
    <lineage>
        <taxon>Bacteria</taxon>
        <taxon>Pseudomonadati</taxon>
        <taxon>Bacteroidota</taxon>
        <taxon>Flavobacteriia</taxon>
        <taxon>Flavobacteriales</taxon>
        <taxon>Flavobacteriaceae</taxon>
        <taxon>Flavobacterium</taxon>
    </lineage>
</organism>